<dbReference type="PANTHER" id="PTHR39217">
    <property type="match status" value="1"/>
</dbReference>
<dbReference type="AlphaFoldDB" id="A0A1X2LUV0"/>
<comment type="caution">
    <text evidence="1">The sequence shown here is derived from an EMBL/GenBank/DDBJ whole genome shotgun (WGS) entry which is preliminary data.</text>
</comment>
<protein>
    <recommendedName>
        <fullName evidence="3">ATP-grasp domain-containing protein</fullName>
    </recommendedName>
</protein>
<dbReference type="Proteomes" id="UP000193247">
    <property type="component" value="Unassembled WGS sequence"/>
</dbReference>
<dbReference type="STRING" id="1430326.B8W66_11430"/>
<organism evidence="1 2">
    <name type="scientific">Mycobacterium decipiens</name>
    <dbReference type="NCBI Taxonomy" id="1430326"/>
    <lineage>
        <taxon>Bacteria</taxon>
        <taxon>Bacillati</taxon>
        <taxon>Actinomycetota</taxon>
        <taxon>Actinomycetes</taxon>
        <taxon>Mycobacteriales</taxon>
        <taxon>Mycobacteriaceae</taxon>
        <taxon>Mycobacterium</taxon>
    </lineage>
</organism>
<keyword evidence="2" id="KW-1185">Reference proteome</keyword>
<reference evidence="1 2" key="1">
    <citation type="submission" date="2017-04" db="EMBL/GenBank/DDBJ databases">
        <title>The new phylogeny of genus Mycobacterium.</title>
        <authorList>
            <person name="Tortoli E."/>
            <person name="Trovato A."/>
            <person name="Cirillo D.M."/>
        </authorList>
    </citation>
    <scope>NUCLEOTIDE SEQUENCE [LARGE SCALE GENOMIC DNA]</scope>
    <source>
        <strain evidence="1 2">TBL 1200985</strain>
    </source>
</reference>
<dbReference type="PANTHER" id="PTHR39217:SF1">
    <property type="entry name" value="GLUTATHIONE SYNTHETASE"/>
    <property type="match status" value="1"/>
</dbReference>
<sequence>MKLARPDVFHPRVVLAGWPQQPTGDGDDAGLVNALRHRGLHARWLAWDDPEVVHADLVILRATRDYARRLDEFLSWTTRVANVLNARSVVAWNVDRRYLSDLADRGVPTVPGEVYAPGEQVRLPRKGQVFVGPTVGTGTRRCNARFAAEFVARLHAAGHAVLVQPGGPAVETVLVFLGGEPSHAFIEQADTLRPAEPDFETWDVGAAALAAATAQVGVDPGDVLYARAHVIGGSRDPRLLELQLVDPSLGWQWLDADTRDVVQRDFALCVESALQRLGLGPLSHRGP</sequence>
<name>A0A1X2LUV0_9MYCO</name>
<evidence type="ECO:0000313" key="1">
    <source>
        <dbReference type="EMBL" id="OSC40787.1"/>
    </source>
</evidence>
<dbReference type="InterPro" id="IPR053191">
    <property type="entry name" value="DcsG_Biosynth_Enzyme"/>
</dbReference>
<dbReference type="RefSeq" id="WP_085325144.1">
    <property type="nucleotide sequence ID" value="NZ_NCXP01000011.1"/>
</dbReference>
<evidence type="ECO:0000313" key="2">
    <source>
        <dbReference type="Proteomes" id="UP000193247"/>
    </source>
</evidence>
<evidence type="ECO:0008006" key="3">
    <source>
        <dbReference type="Google" id="ProtNLM"/>
    </source>
</evidence>
<dbReference type="EMBL" id="NCXP01000011">
    <property type="protein sequence ID" value="OSC40787.1"/>
    <property type="molecule type" value="Genomic_DNA"/>
</dbReference>
<gene>
    <name evidence="1" type="ORF">B8W66_11430</name>
</gene>
<dbReference type="OrthoDB" id="3373978at2"/>
<accession>A0A1X2LUV0</accession>
<proteinExistence type="predicted"/>